<dbReference type="InterPro" id="IPR003593">
    <property type="entry name" value="AAA+_ATPase"/>
</dbReference>
<evidence type="ECO:0000256" key="10">
    <source>
        <dbReference type="SAM" id="Phobius"/>
    </source>
</evidence>
<dbReference type="InterPro" id="IPR003439">
    <property type="entry name" value="ABC_transporter-like_ATP-bd"/>
</dbReference>
<dbReference type="Gene3D" id="3.40.50.300">
    <property type="entry name" value="P-loop containing nucleotide triphosphate hydrolases"/>
    <property type="match status" value="1"/>
</dbReference>
<keyword evidence="13" id="KW-1185">Reference proteome</keyword>
<feature type="transmembrane region" description="Helical" evidence="10">
    <location>
        <begin position="713"/>
        <end position="739"/>
    </location>
</feature>
<dbReference type="Pfam" id="PF00005">
    <property type="entry name" value="ABC_tran"/>
    <property type="match status" value="1"/>
</dbReference>
<comment type="similarity">
    <text evidence="2">Belongs to the ABC transporter superfamily. ABCG family. Eye pigment precursor importer (TC 3.A.1.204) subfamily.</text>
</comment>
<dbReference type="PANTHER" id="PTHR48042">
    <property type="entry name" value="ABC TRANSPORTER G FAMILY MEMBER 11"/>
    <property type="match status" value="1"/>
</dbReference>
<keyword evidence="7" id="KW-0067">ATP-binding</keyword>
<dbReference type="PROSITE" id="PS50893">
    <property type="entry name" value="ABC_TRANSPORTER_2"/>
    <property type="match status" value="1"/>
</dbReference>
<evidence type="ECO:0000313" key="12">
    <source>
        <dbReference type="EMBL" id="KAI5071323.1"/>
    </source>
</evidence>
<feature type="domain" description="ABC transporter" evidence="11">
    <location>
        <begin position="297"/>
        <end position="541"/>
    </location>
</feature>
<evidence type="ECO:0000256" key="8">
    <source>
        <dbReference type="ARBA" id="ARBA00022989"/>
    </source>
</evidence>
<keyword evidence="5 10" id="KW-0812">Transmembrane</keyword>
<proteinExistence type="inferred from homology"/>
<dbReference type="Proteomes" id="UP000886520">
    <property type="component" value="Chromosome 13"/>
</dbReference>
<comment type="caution">
    <text evidence="12">The sequence shown here is derived from an EMBL/GenBank/DDBJ whole genome shotgun (WGS) entry which is preliminary data.</text>
</comment>
<keyword evidence="6" id="KW-0547">Nucleotide-binding</keyword>
<dbReference type="PROSITE" id="PS00211">
    <property type="entry name" value="ABC_TRANSPORTER_1"/>
    <property type="match status" value="1"/>
</dbReference>
<dbReference type="InterPro" id="IPR013525">
    <property type="entry name" value="ABC2_TM"/>
</dbReference>
<dbReference type="GO" id="GO:0005524">
    <property type="term" value="F:ATP binding"/>
    <property type="evidence" value="ECO:0007669"/>
    <property type="project" value="UniProtKB-KW"/>
</dbReference>
<reference evidence="12" key="1">
    <citation type="submission" date="2021-01" db="EMBL/GenBank/DDBJ databases">
        <title>Adiantum capillus-veneris genome.</title>
        <authorList>
            <person name="Fang Y."/>
            <person name="Liao Q."/>
        </authorList>
    </citation>
    <scope>NUCLEOTIDE SEQUENCE</scope>
    <source>
        <strain evidence="12">H3</strain>
        <tissue evidence="12">Leaf</tissue>
    </source>
</reference>
<evidence type="ECO:0000313" key="13">
    <source>
        <dbReference type="Proteomes" id="UP000886520"/>
    </source>
</evidence>
<dbReference type="EMBL" id="JABFUD020000013">
    <property type="protein sequence ID" value="KAI5071323.1"/>
    <property type="molecule type" value="Genomic_DNA"/>
</dbReference>
<evidence type="ECO:0000256" key="9">
    <source>
        <dbReference type="ARBA" id="ARBA00023136"/>
    </source>
</evidence>
<keyword evidence="4" id="KW-0150">Chloroplast</keyword>
<feature type="transmembrane region" description="Helical" evidence="10">
    <location>
        <begin position="639"/>
        <end position="660"/>
    </location>
</feature>
<dbReference type="Pfam" id="PF01061">
    <property type="entry name" value="ABC2_membrane"/>
    <property type="match status" value="1"/>
</dbReference>
<feature type="transmembrane region" description="Helical" evidence="10">
    <location>
        <begin position="864"/>
        <end position="885"/>
    </location>
</feature>
<sequence length="920" mass="100336">MHESTASDEPCAALVRNQNSAFPAYFANGSSVCAGCSACSADGSLYCAHGSSFPTSCANGSAFSTYYGLPLKEVKEPPLSSAQVPTVLQHRRAASTSACALLAEELCLSAFPTVGSALLATVSAVQANGLPDFPIVNANVTSGDEPAVCFSLNSSPGSPGSSAFSLEDLPLLSNEPSSPEGTCCPVADTAINTHSSRRKDIWASRASSGSISRVPSCSVSRADSLRSDSIAWSLRKTGNSADTDGSYGTPFPELIAAFSPAVMGFKVGSSCEDGSHVLSFENIDIQGEEHVAKGVTLTWKDLWVTISDKSKPGIKSLLQNSTGFAEPSNMMAIMGPSGSGKSTLLDALAGRLSPNLKQVGNVMVNGRRQTLSYGNSAYVTQDDVLLASLTVWEAVYYSAQLQLPKTMSYEAKRKRAERIIKEMGLQGAINTRIGGWRARGLSGGEKRRVSIAIELLTRPRLLFLDEPTSGLDSAAAFNVVKRLRRLAVEGRTIIVSIHQPSGDVFELFDYLYLLSSGRTVYFGSAGQAREFFCVNGLPCPPHQNPSEHYLRTINADYEEETEDVAADHRDLKTKQVIHLLVEAYANSNVLLEVSNRIKELLKEEGELLHTASDHPGFLTHVRVLTRRSFRNMHRDLGYYWLRLVMYIALTICIGTVYYNVGFSFSAIQARAALLMFVSGLLTFMSITGFPAYIEELKVFDRERLNGHYGVAPFFIANTLSSAPYLLMISIIPGAIAYFLAGLHAGFDRFAFFVLAIYVSVLVVESIMMMVASLVSDYLVGILIGTGIQGLYLLTGGFFRLPNEIPKPLWKYPVFYMSFHSYSIQGFYKNDFEGLIFASNIAGQPPLSGDAILINNFQVMNFSKWYDLLILLGMAVGYRLIFFVFVKSRERLRPAIRSFLTRMASLKVFSNGDDQHPMVVK</sequence>
<evidence type="ECO:0000256" key="2">
    <source>
        <dbReference type="ARBA" id="ARBA00005814"/>
    </source>
</evidence>
<gene>
    <name evidence="12" type="ORF">GOP47_0013574</name>
</gene>
<name>A0A9D4UNS5_ADICA</name>
<dbReference type="Pfam" id="PF19055">
    <property type="entry name" value="ABC2_membrane_7"/>
    <property type="match status" value="1"/>
</dbReference>
<keyword evidence="4" id="KW-0934">Plastid</keyword>
<feature type="transmembrane region" description="Helical" evidence="10">
    <location>
        <begin position="672"/>
        <end position="693"/>
    </location>
</feature>
<keyword evidence="3" id="KW-0813">Transport</keyword>
<feature type="transmembrane region" description="Helical" evidence="10">
    <location>
        <begin position="751"/>
        <end position="771"/>
    </location>
</feature>
<evidence type="ECO:0000259" key="11">
    <source>
        <dbReference type="PROSITE" id="PS50893"/>
    </source>
</evidence>
<dbReference type="InterPro" id="IPR043926">
    <property type="entry name" value="ABCG_dom"/>
</dbReference>
<feature type="transmembrane region" description="Helical" evidence="10">
    <location>
        <begin position="777"/>
        <end position="797"/>
    </location>
</feature>
<evidence type="ECO:0000256" key="7">
    <source>
        <dbReference type="ARBA" id="ARBA00022840"/>
    </source>
</evidence>
<protein>
    <recommendedName>
        <fullName evidence="11">ABC transporter domain-containing protein</fullName>
    </recommendedName>
</protein>
<keyword evidence="9 10" id="KW-0472">Membrane</keyword>
<dbReference type="PANTHER" id="PTHR48042:SF19">
    <property type="entry name" value="OS09G0472100 PROTEIN"/>
    <property type="match status" value="1"/>
</dbReference>
<accession>A0A9D4UNS5</accession>
<dbReference type="InterPro" id="IPR052215">
    <property type="entry name" value="Plant_ABCG"/>
</dbReference>
<dbReference type="GO" id="GO:0016020">
    <property type="term" value="C:membrane"/>
    <property type="evidence" value="ECO:0007669"/>
    <property type="project" value="UniProtKB-SubCell"/>
</dbReference>
<organism evidence="12 13">
    <name type="scientific">Adiantum capillus-veneris</name>
    <name type="common">Maidenhair fern</name>
    <dbReference type="NCBI Taxonomy" id="13818"/>
    <lineage>
        <taxon>Eukaryota</taxon>
        <taxon>Viridiplantae</taxon>
        <taxon>Streptophyta</taxon>
        <taxon>Embryophyta</taxon>
        <taxon>Tracheophyta</taxon>
        <taxon>Polypodiopsida</taxon>
        <taxon>Polypodiidae</taxon>
        <taxon>Polypodiales</taxon>
        <taxon>Pteridineae</taxon>
        <taxon>Pteridaceae</taxon>
        <taxon>Vittarioideae</taxon>
        <taxon>Adiantum</taxon>
    </lineage>
</organism>
<dbReference type="AlphaFoldDB" id="A0A9D4UNS5"/>
<evidence type="ECO:0000256" key="3">
    <source>
        <dbReference type="ARBA" id="ARBA00022448"/>
    </source>
</evidence>
<evidence type="ECO:0000256" key="5">
    <source>
        <dbReference type="ARBA" id="ARBA00022692"/>
    </source>
</evidence>
<keyword evidence="8 10" id="KW-1133">Transmembrane helix</keyword>
<dbReference type="InterPro" id="IPR027417">
    <property type="entry name" value="P-loop_NTPase"/>
</dbReference>
<dbReference type="GO" id="GO:0016887">
    <property type="term" value="F:ATP hydrolysis activity"/>
    <property type="evidence" value="ECO:0007669"/>
    <property type="project" value="InterPro"/>
</dbReference>
<dbReference type="GO" id="GO:0140359">
    <property type="term" value="F:ABC-type transporter activity"/>
    <property type="evidence" value="ECO:0007669"/>
    <property type="project" value="InterPro"/>
</dbReference>
<dbReference type="InterPro" id="IPR017871">
    <property type="entry name" value="ABC_transporter-like_CS"/>
</dbReference>
<comment type="subcellular location">
    <subcellularLocation>
        <location evidence="1">Membrane</location>
        <topology evidence="1">Multi-pass membrane protein</topology>
    </subcellularLocation>
</comment>
<dbReference type="OrthoDB" id="66620at2759"/>
<dbReference type="SUPFAM" id="SSF52540">
    <property type="entry name" value="P-loop containing nucleoside triphosphate hydrolases"/>
    <property type="match status" value="1"/>
</dbReference>
<evidence type="ECO:0000256" key="6">
    <source>
        <dbReference type="ARBA" id="ARBA00022741"/>
    </source>
</evidence>
<evidence type="ECO:0000256" key="1">
    <source>
        <dbReference type="ARBA" id="ARBA00004141"/>
    </source>
</evidence>
<dbReference type="SMART" id="SM00382">
    <property type="entry name" value="AAA"/>
    <property type="match status" value="1"/>
</dbReference>
<evidence type="ECO:0000256" key="4">
    <source>
        <dbReference type="ARBA" id="ARBA00022528"/>
    </source>
</evidence>
<dbReference type="CDD" id="cd03213">
    <property type="entry name" value="ABCG_EPDR"/>
    <property type="match status" value="1"/>
</dbReference>